<dbReference type="FunFam" id="3.40.50.300:FF:000382">
    <property type="entry name" value="Lon protease homolog 2, peroxisomal"/>
    <property type="match status" value="1"/>
</dbReference>
<dbReference type="InterPro" id="IPR003593">
    <property type="entry name" value="AAA+_ATPase"/>
</dbReference>
<evidence type="ECO:0000256" key="10">
    <source>
        <dbReference type="PIRSR" id="PIRSR001174-1"/>
    </source>
</evidence>
<evidence type="ECO:0000256" key="9">
    <source>
        <dbReference type="HAMAP-Rule" id="MF_01973"/>
    </source>
</evidence>
<evidence type="ECO:0000313" key="16">
    <source>
        <dbReference type="EMBL" id="PIP17010.1"/>
    </source>
</evidence>
<dbReference type="SMART" id="SM00382">
    <property type="entry name" value="AAA"/>
    <property type="match status" value="1"/>
</dbReference>
<dbReference type="InterPro" id="IPR008269">
    <property type="entry name" value="Lon_proteolytic"/>
</dbReference>
<feature type="binding site" evidence="9 11">
    <location>
        <begin position="345"/>
        <end position="352"/>
    </location>
    <ligand>
        <name>ATP</name>
        <dbReference type="ChEBI" id="CHEBI:30616"/>
    </ligand>
</feature>
<keyword evidence="6 9" id="KW-0720">Serine protease</keyword>
<dbReference type="GO" id="GO:0005524">
    <property type="term" value="F:ATP binding"/>
    <property type="evidence" value="ECO:0007669"/>
    <property type="project" value="UniProtKB-UniRule"/>
</dbReference>
<evidence type="ECO:0000256" key="6">
    <source>
        <dbReference type="ARBA" id="ARBA00022825"/>
    </source>
</evidence>
<dbReference type="InterPro" id="IPR015947">
    <property type="entry name" value="PUA-like_sf"/>
</dbReference>
<dbReference type="AlphaFoldDB" id="A0A2G9YCQ3"/>
<evidence type="ECO:0000259" key="15">
    <source>
        <dbReference type="PROSITE" id="PS51787"/>
    </source>
</evidence>
<dbReference type="InterPro" id="IPR027065">
    <property type="entry name" value="Lon_Prtase"/>
</dbReference>
<dbReference type="Gene3D" id="1.20.5.5270">
    <property type="match status" value="1"/>
</dbReference>
<dbReference type="GO" id="GO:0034605">
    <property type="term" value="P:cellular response to heat"/>
    <property type="evidence" value="ECO:0007669"/>
    <property type="project" value="UniProtKB-UniRule"/>
</dbReference>
<dbReference type="PROSITE" id="PS01046">
    <property type="entry name" value="LON_SER"/>
    <property type="match status" value="1"/>
</dbReference>
<evidence type="ECO:0000256" key="3">
    <source>
        <dbReference type="ARBA" id="ARBA00022670"/>
    </source>
</evidence>
<evidence type="ECO:0000256" key="5">
    <source>
        <dbReference type="ARBA" id="ARBA00022801"/>
    </source>
</evidence>
<dbReference type="SUPFAM" id="SSF52540">
    <property type="entry name" value="P-loop containing nucleoside triphosphate hydrolases"/>
    <property type="match status" value="1"/>
</dbReference>
<comment type="similarity">
    <text evidence="9 12 13">Belongs to the peptidase S16 family.</text>
</comment>
<dbReference type="Pfam" id="PF22667">
    <property type="entry name" value="Lon_lid"/>
    <property type="match status" value="1"/>
</dbReference>
<keyword evidence="5 9" id="KW-0378">Hydrolase</keyword>
<keyword evidence="7 9" id="KW-0067">ATP-binding</keyword>
<dbReference type="Gene3D" id="3.40.50.300">
    <property type="entry name" value="P-loop containing nucleotide triphosphate hydrolases"/>
    <property type="match status" value="1"/>
</dbReference>
<dbReference type="InterPro" id="IPR003959">
    <property type="entry name" value="ATPase_AAA_core"/>
</dbReference>
<dbReference type="Proteomes" id="UP000231480">
    <property type="component" value="Unassembled WGS sequence"/>
</dbReference>
<dbReference type="Gene3D" id="1.20.58.1480">
    <property type="match status" value="1"/>
</dbReference>
<evidence type="ECO:0000313" key="17">
    <source>
        <dbReference type="Proteomes" id="UP000231480"/>
    </source>
</evidence>
<accession>A0A2G9YCQ3</accession>
<dbReference type="Gene3D" id="3.30.230.10">
    <property type="match status" value="1"/>
</dbReference>
<comment type="subcellular location">
    <subcellularLocation>
        <location evidence="1 9">Cytoplasm</location>
    </subcellularLocation>
</comment>
<comment type="caution">
    <text evidence="16">The sequence shown here is derived from an EMBL/GenBank/DDBJ whole genome shotgun (WGS) entry which is preliminary data.</text>
</comment>
<dbReference type="GO" id="GO:0004176">
    <property type="term" value="F:ATP-dependent peptidase activity"/>
    <property type="evidence" value="ECO:0007669"/>
    <property type="project" value="UniProtKB-UniRule"/>
</dbReference>
<feature type="active site" evidence="9 10">
    <location>
        <position position="662"/>
    </location>
</feature>
<dbReference type="SMART" id="SM00464">
    <property type="entry name" value="LON"/>
    <property type="match status" value="1"/>
</dbReference>
<dbReference type="GO" id="GO:0004252">
    <property type="term" value="F:serine-type endopeptidase activity"/>
    <property type="evidence" value="ECO:0007669"/>
    <property type="project" value="UniProtKB-UniRule"/>
</dbReference>
<dbReference type="PIRSF" id="PIRSF001174">
    <property type="entry name" value="Lon_proteas"/>
    <property type="match status" value="1"/>
</dbReference>
<comment type="induction">
    <text evidence="9">By heat shock.</text>
</comment>
<evidence type="ECO:0000256" key="7">
    <source>
        <dbReference type="ARBA" id="ARBA00022840"/>
    </source>
</evidence>
<dbReference type="SUPFAM" id="SSF88697">
    <property type="entry name" value="PUA domain-like"/>
    <property type="match status" value="1"/>
</dbReference>
<dbReference type="CDD" id="cd19500">
    <property type="entry name" value="RecA-like_Lon"/>
    <property type="match status" value="1"/>
</dbReference>
<dbReference type="InterPro" id="IPR004815">
    <property type="entry name" value="Lon_bac/euk-typ"/>
</dbReference>
<dbReference type="InterPro" id="IPR054594">
    <property type="entry name" value="Lon_lid"/>
</dbReference>
<dbReference type="HAMAP" id="MF_01973">
    <property type="entry name" value="lon_bact"/>
    <property type="match status" value="1"/>
</dbReference>
<dbReference type="GO" id="GO:0016887">
    <property type="term" value="F:ATP hydrolysis activity"/>
    <property type="evidence" value="ECO:0007669"/>
    <property type="project" value="UniProtKB-UniRule"/>
</dbReference>
<dbReference type="EMBL" id="PCRH01000049">
    <property type="protein sequence ID" value="PIP17010.1"/>
    <property type="molecule type" value="Genomic_DNA"/>
</dbReference>
<dbReference type="InterPro" id="IPR014721">
    <property type="entry name" value="Ribsml_uS5_D2-typ_fold_subgr"/>
</dbReference>
<organism evidence="16 17">
    <name type="scientific">Candidatus Portnoybacteria bacterium CG23_combo_of_CG06-09_8_20_14_all_37_13</name>
    <dbReference type="NCBI Taxonomy" id="1974819"/>
    <lineage>
        <taxon>Bacteria</taxon>
        <taxon>Candidatus Portnoyibacteriota</taxon>
    </lineage>
</organism>
<dbReference type="SUPFAM" id="SSF54211">
    <property type="entry name" value="Ribosomal protein S5 domain 2-like"/>
    <property type="match status" value="1"/>
</dbReference>
<dbReference type="PANTHER" id="PTHR10046">
    <property type="entry name" value="ATP DEPENDENT LON PROTEASE FAMILY MEMBER"/>
    <property type="match status" value="1"/>
</dbReference>
<dbReference type="InterPro" id="IPR027417">
    <property type="entry name" value="P-loop_NTPase"/>
</dbReference>
<proteinExistence type="evidence at transcript level"/>
<feature type="domain" description="Lon proteolytic" evidence="14">
    <location>
        <begin position="581"/>
        <end position="756"/>
    </location>
</feature>
<dbReference type="Gene3D" id="2.30.130.40">
    <property type="entry name" value="LON domain-like"/>
    <property type="match status" value="1"/>
</dbReference>
<comment type="subunit">
    <text evidence="9">Homohexamer. Organized in a ring with a central cavity.</text>
</comment>
<dbReference type="InterPro" id="IPR046336">
    <property type="entry name" value="Lon_prtase_N_sf"/>
</dbReference>
<evidence type="ECO:0000256" key="13">
    <source>
        <dbReference type="RuleBase" id="RU000591"/>
    </source>
</evidence>
<dbReference type="Pfam" id="PF05362">
    <property type="entry name" value="Lon_C"/>
    <property type="match status" value="1"/>
</dbReference>
<dbReference type="GO" id="GO:0006515">
    <property type="term" value="P:protein quality control for misfolded or incompletely synthesized proteins"/>
    <property type="evidence" value="ECO:0007669"/>
    <property type="project" value="UniProtKB-UniRule"/>
</dbReference>
<keyword evidence="3 9" id="KW-0645">Protease</keyword>
<dbReference type="PROSITE" id="PS51787">
    <property type="entry name" value="LON_N"/>
    <property type="match status" value="1"/>
</dbReference>
<dbReference type="EC" id="3.4.21.53" evidence="9"/>
<feature type="active site" evidence="9 10">
    <location>
        <position position="705"/>
    </location>
</feature>
<evidence type="ECO:0000256" key="8">
    <source>
        <dbReference type="ARBA" id="ARBA00023016"/>
    </source>
</evidence>
<dbReference type="PROSITE" id="PS51786">
    <property type="entry name" value="LON_PROTEOLYTIC"/>
    <property type="match status" value="1"/>
</dbReference>
<keyword evidence="2 9" id="KW-0963">Cytoplasm</keyword>
<dbReference type="GO" id="GO:0043565">
    <property type="term" value="F:sequence-specific DNA binding"/>
    <property type="evidence" value="ECO:0007669"/>
    <property type="project" value="UniProtKB-UniRule"/>
</dbReference>
<dbReference type="Pfam" id="PF02190">
    <property type="entry name" value="LON_substr_bdg"/>
    <property type="match status" value="1"/>
</dbReference>
<evidence type="ECO:0000256" key="1">
    <source>
        <dbReference type="ARBA" id="ARBA00004496"/>
    </source>
</evidence>
<evidence type="ECO:0000259" key="14">
    <source>
        <dbReference type="PROSITE" id="PS51786"/>
    </source>
</evidence>
<keyword evidence="8 9" id="KW-0346">Stress response</keyword>
<sequence>MNNDNILPLIILDNIVVFPRVVLPLILKKPESMTALEFAMQNEKMVVFMVQKDKGKEFYNVGTACRIAQMLKIQDGSVKVIIEGMNRVRIKEFVQKTPFFKVQTEAIVAETSDNMSVKALMRSILSQFRECVNLGKIVPLDVLMAIFSVRDPETLVDLIVFNLDLKIEEKQKLLEVTNTKKRLEELHNLVARELEILKTGQKLQKETAKKLGKMSKEVFLREQLKSIEKELGIGEERDEIKELKKAIKKAQMPKSVEKTAMSELARMEKMPSFSPEVSYIRTYLEWLKDLPWSKESDGPINLKKAEKVLDEDHYGLEKIKERVLEYLAVQKLVGKMKGPILCFIGPPGTGKTSIGKSIARALGRKFFRMSLGGIRDEAEIRGHRRTYVGALPGRIIQGVKTAGVRNPVFMLDEIDKVGTDFRGDPTSALLEALDPEQNNTFSDHYLEVPFDLSDVMFITTGNILDTIPHALRDRMEVIYFPGYTDNEKFHIAKKYLIPKLLKEHGLKTKKLLISDAVLRKIIQEYTREAGVRNLEREIAKICRKTARRIAEGKKKISQIVLNDLNKFLGPIKFQLNHSEKKDEVGVAVGLAWTEAGGDILSIEAIKMPGAGKLILTGSLGKVMRESARAAFSYAKAKTGQAYQNQDVHIHVPSGAIPKDGPSAGITMATALVSVLTEKPVNHEIAMTGEVTLRGQVLEIGGIKEKVLAARRAGIKQIIMPKDNKKNLEDIPKDVRGKMDFTFVEHMDEVLKRALVGE</sequence>
<dbReference type="InterPro" id="IPR003111">
    <property type="entry name" value="Lon_prtase_N"/>
</dbReference>
<dbReference type="PRINTS" id="PR00830">
    <property type="entry name" value="ENDOLAPTASE"/>
</dbReference>
<dbReference type="NCBIfam" id="TIGR00763">
    <property type="entry name" value="lon"/>
    <property type="match status" value="1"/>
</dbReference>
<protein>
    <recommendedName>
        <fullName evidence="9">Lon protease</fullName>
        <ecNumber evidence="9">3.4.21.53</ecNumber>
    </recommendedName>
    <alternativeName>
        <fullName evidence="9">ATP-dependent protease La</fullName>
    </alternativeName>
</protein>
<dbReference type="InterPro" id="IPR027543">
    <property type="entry name" value="Lon_bac"/>
</dbReference>
<keyword evidence="4 9" id="KW-0547">Nucleotide-binding</keyword>
<gene>
    <name evidence="9 16" type="primary">lon</name>
    <name evidence="16" type="ORF">COX44_02240</name>
</gene>
<comment type="function">
    <text evidence="9">ATP-dependent serine protease that mediates the selective degradation of mutant and abnormal proteins as well as certain short-lived regulatory proteins. Required for cellular homeostasis and for survival from DNA damage and developmental changes induced by stress. Degrades polypeptides processively to yield small peptide fragments that are 5 to 10 amino acids long. Binds to DNA in a double-stranded, site-specific manner.</text>
</comment>
<feature type="domain" description="Lon N-terminal" evidence="15">
    <location>
        <begin position="7"/>
        <end position="194"/>
    </location>
</feature>
<dbReference type="Gene3D" id="1.10.8.60">
    <property type="match status" value="1"/>
</dbReference>
<evidence type="ECO:0000256" key="4">
    <source>
        <dbReference type="ARBA" id="ARBA00022741"/>
    </source>
</evidence>
<evidence type="ECO:0000256" key="12">
    <source>
        <dbReference type="PROSITE-ProRule" id="PRU01122"/>
    </source>
</evidence>
<dbReference type="InterPro" id="IPR008268">
    <property type="entry name" value="Peptidase_S16_AS"/>
</dbReference>
<comment type="catalytic activity">
    <reaction evidence="9 12">
        <text>Hydrolysis of proteins in presence of ATP.</text>
        <dbReference type="EC" id="3.4.21.53"/>
    </reaction>
</comment>
<name>A0A2G9YCQ3_9BACT</name>
<dbReference type="InterPro" id="IPR020568">
    <property type="entry name" value="Ribosomal_Su5_D2-typ_SF"/>
</dbReference>
<dbReference type="GO" id="GO:0005737">
    <property type="term" value="C:cytoplasm"/>
    <property type="evidence" value="ECO:0007669"/>
    <property type="project" value="UniProtKB-SubCell"/>
</dbReference>
<evidence type="ECO:0000256" key="11">
    <source>
        <dbReference type="PIRSR" id="PIRSR001174-2"/>
    </source>
</evidence>
<evidence type="ECO:0000256" key="2">
    <source>
        <dbReference type="ARBA" id="ARBA00022490"/>
    </source>
</evidence>
<dbReference type="Pfam" id="PF00004">
    <property type="entry name" value="AAA"/>
    <property type="match status" value="1"/>
</dbReference>
<reference evidence="16 17" key="1">
    <citation type="submission" date="2017-09" db="EMBL/GenBank/DDBJ databases">
        <title>Depth-based differentiation of microbial function through sediment-hosted aquifers and enrichment of novel symbionts in the deep terrestrial subsurface.</title>
        <authorList>
            <person name="Probst A.J."/>
            <person name="Ladd B."/>
            <person name="Jarett J.K."/>
            <person name="Geller-Mcgrath D.E."/>
            <person name="Sieber C.M."/>
            <person name="Emerson J.B."/>
            <person name="Anantharaman K."/>
            <person name="Thomas B.C."/>
            <person name="Malmstrom R."/>
            <person name="Stieglmeier M."/>
            <person name="Klingl A."/>
            <person name="Woyke T."/>
            <person name="Ryan C.M."/>
            <person name="Banfield J.F."/>
        </authorList>
    </citation>
    <scope>NUCLEOTIDE SEQUENCE [LARGE SCALE GENOMIC DNA]</scope>
    <source>
        <strain evidence="16">CG23_combo_of_CG06-09_8_20_14_all_37_13</strain>
    </source>
</reference>